<dbReference type="PANTHER" id="PTHR12110">
    <property type="entry name" value="HYDROXYPYRUVATE ISOMERASE"/>
    <property type="match status" value="1"/>
</dbReference>
<reference evidence="3" key="1">
    <citation type="submission" date="2024-03" db="EMBL/GenBank/DDBJ databases">
        <title>Chitinophaga horti sp. nov., isolated from garden soil.</title>
        <authorList>
            <person name="Lee D.S."/>
            <person name="Han D.M."/>
            <person name="Baek J.H."/>
            <person name="Choi D.G."/>
            <person name="Jeon J.H."/>
            <person name="Jeon C.O."/>
        </authorList>
    </citation>
    <scope>NUCLEOTIDE SEQUENCE [LARGE SCALE GENOMIC DNA]</scope>
    <source>
        <strain evidence="3">GPA1</strain>
    </source>
</reference>
<dbReference type="SUPFAM" id="SSF51658">
    <property type="entry name" value="Xylose isomerase-like"/>
    <property type="match status" value="1"/>
</dbReference>
<proteinExistence type="predicted"/>
<dbReference type="InterPro" id="IPR036237">
    <property type="entry name" value="Xyl_isomerase-like_sf"/>
</dbReference>
<evidence type="ECO:0000313" key="2">
    <source>
        <dbReference type="EMBL" id="WZN41642.1"/>
    </source>
</evidence>
<sequence>MYKIRDMGFGAVEIPVEYPELIDGEAVRRALEETGLKAIVCGAFGPSRDLTHPDAAIRAGSTAYMRQCLELCAEWNAPVFAGPMYSAVGKARQLPEAERKAEWKLAVKGLREVCAIAEQHGVRLAIEPLNRFESDLVNTAADARRMAEELDHPSAGVGLDSFHMSIEEKDPGEAIRTAGKWLVHVQVSENHRGIPGTGQTPWASLRDAIREVGYSGVVSIESFTPEVVELAGAVCIWKQLAPDQDTFGREGIRFLQQLFKS</sequence>
<dbReference type="GO" id="GO:0016853">
    <property type="term" value="F:isomerase activity"/>
    <property type="evidence" value="ECO:0007669"/>
    <property type="project" value="UniProtKB-KW"/>
</dbReference>
<dbReference type="PANTHER" id="PTHR12110:SF41">
    <property type="entry name" value="INOSOSE DEHYDRATASE"/>
    <property type="match status" value="1"/>
</dbReference>
<dbReference type="RefSeq" id="WP_341836491.1">
    <property type="nucleotide sequence ID" value="NZ_CP149822.1"/>
</dbReference>
<dbReference type="EMBL" id="CP149822">
    <property type="protein sequence ID" value="WZN41642.1"/>
    <property type="molecule type" value="Genomic_DNA"/>
</dbReference>
<evidence type="ECO:0000259" key="1">
    <source>
        <dbReference type="Pfam" id="PF01261"/>
    </source>
</evidence>
<accession>A0ABZ2YPF0</accession>
<dbReference type="InterPro" id="IPR013022">
    <property type="entry name" value="Xyl_isomerase-like_TIM-brl"/>
</dbReference>
<dbReference type="Pfam" id="PF01261">
    <property type="entry name" value="AP_endonuc_2"/>
    <property type="match status" value="1"/>
</dbReference>
<evidence type="ECO:0000313" key="3">
    <source>
        <dbReference type="Proteomes" id="UP001485459"/>
    </source>
</evidence>
<dbReference type="InterPro" id="IPR050312">
    <property type="entry name" value="IolE/XylAMocC-like"/>
</dbReference>
<keyword evidence="2" id="KW-0413">Isomerase</keyword>
<organism evidence="2 3">
    <name type="scientific">Chitinophaga pollutisoli</name>
    <dbReference type="NCBI Taxonomy" id="3133966"/>
    <lineage>
        <taxon>Bacteria</taxon>
        <taxon>Pseudomonadati</taxon>
        <taxon>Bacteroidota</taxon>
        <taxon>Chitinophagia</taxon>
        <taxon>Chitinophagales</taxon>
        <taxon>Chitinophagaceae</taxon>
        <taxon>Chitinophaga</taxon>
    </lineage>
</organism>
<dbReference type="Gene3D" id="3.20.20.150">
    <property type="entry name" value="Divalent-metal-dependent TIM barrel enzymes"/>
    <property type="match status" value="1"/>
</dbReference>
<gene>
    <name evidence="2" type="ORF">WJU16_01135</name>
</gene>
<keyword evidence="3" id="KW-1185">Reference proteome</keyword>
<feature type="domain" description="Xylose isomerase-like TIM barrel" evidence="1">
    <location>
        <begin position="3"/>
        <end position="232"/>
    </location>
</feature>
<name>A0ABZ2YPF0_9BACT</name>
<protein>
    <submittedName>
        <fullName evidence="2">Sugar phosphate isomerase/epimerase family protein</fullName>
    </submittedName>
</protein>
<dbReference type="Proteomes" id="UP001485459">
    <property type="component" value="Chromosome"/>
</dbReference>